<dbReference type="Gene3D" id="3.90.190.10">
    <property type="entry name" value="Protein tyrosine phosphatase superfamily"/>
    <property type="match status" value="1"/>
</dbReference>
<protein>
    <submittedName>
        <fullName evidence="2">Uncharacterized protein (TIGR01244 family)</fullName>
    </submittedName>
</protein>
<evidence type="ECO:0000313" key="3">
    <source>
        <dbReference type="Proteomes" id="UP001549321"/>
    </source>
</evidence>
<dbReference type="InterPro" id="IPR029021">
    <property type="entry name" value="Prot-tyrosine_phosphatase-like"/>
</dbReference>
<keyword evidence="3" id="KW-1185">Reference proteome</keyword>
<accession>A0ABV2QUF4</accession>
<dbReference type="InterPro" id="IPR005939">
    <property type="entry name" value="BLH_phosphatase-like"/>
</dbReference>
<dbReference type="CDD" id="cd14503">
    <property type="entry name" value="PTP-bact"/>
    <property type="match status" value="1"/>
</dbReference>
<evidence type="ECO:0000313" key="2">
    <source>
        <dbReference type="EMBL" id="MET4632652.1"/>
    </source>
</evidence>
<dbReference type="NCBIfam" id="TIGR01244">
    <property type="entry name" value="TIGR01244 family sulfur transferase"/>
    <property type="match status" value="1"/>
</dbReference>
<name>A0ABV2QUF4_9HYPH</name>
<dbReference type="Proteomes" id="UP001549321">
    <property type="component" value="Unassembled WGS sequence"/>
</dbReference>
<evidence type="ECO:0000259" key="1">
    <source>
        <dbReference type="Pfam" id="PF04273"/>
    </source>
</evidence>
<gene>
    <name evidence="2" type="ORF">ABIE08_000565</name>
</gene>
<dbReference type="SUPFAM" id="SSF52799">
    <property type="entry name" value="(Phosphotyrosine protein) phosphatases II"/>
    <property type="match status" value="1"/>
</dbReference>
<dbReference type="EMBL" id="JBEPSM010000001">
    <property type="protein sequence ID" value="MET4632652.1"/>
    <property type="molecule type" value="Genomic_DNA"/>
</dbReference>
<sequence length="164" mass="17350">MFICRAAISSPPTFTANGEPPMTDLIKINDKLSIAGQIEIEDFATLAGLGYKAVINNRPEGEEASQPASAEEAEAATNAGMAYAHIPVTGPSISELDVRGLQAVLANTDGPVLAHCRSGTRSLNLFAIGEVLDGRMNREDLPAFGAEHGIDMRMADGWLARNGR</sequence>
<dbReference type="Pfam" id="PF04273">
    <property type="entry name" value="BLH_phosphatase"/>
    <property type="match status" value="1"/>
</dbReference>
<comment type="caution">
    <text evidence="2">The sequence shown here is derived from an EMBL/GenBank/DDBJ whole genome shotgun (WGS) entry which is preliminary data.</text>
</comment>
<organism evidence="2 3">
    <name type="scientific">Kaistia defluvii</name>
    <dbReference type="NCBI Taxonomy" id="410841"/>
    <lineage>
        <taxon>Bacteria</taxon>
        <taxon>Pseudomonadati</taxon>
        <taxon>Pseudomonadota</taxon>
        <taxon>Alphaproteobacteria</taxon>
        <taxon>Hyphomicrobiales</taxon>
        <taxon>Kaistiaceae</taxon>
        <taxon>Kaistia</taxon>
    </lineage>
</organism>
<proteinExistence type="predicted"/>
<feature type="domain" description="Beta-lactamase hydrolase-like protein phosphatase-like" evidence="1">
    <location>
        <begin position="24"/>
        <end position="131"/>
    </location>
</feature>
<reference evidence="2 3" key="1">
    <citation type="submission" date="2024-06" db="EMBL/GenBank/DDBJ databases">
        <title>Sorghum-associated microbial communities from plants grown in Nebraska, USA.</title>
        <authorList>
            <person name="Schachtman D."/>
        </authorList>
    </citation>
    <scope>NUCLEOTIDE SEQUENCE [LARGE SCALE GENOMIC DNA]</scope>
    <source>
        <strain evidence="2 3">3207</strain>
    </source>
</reference>
<dbReference type="RefSeq" id="WP_354548606.1">
    <property type="nucleotide sequence ID" value="NZ_JBEPSM010000001.1"/>
</dbReference>